<proteinExistence type="predicted"/>
<protein>
    <submittedName>
        <fullName evidence="1">T9SS type B sorting domain-containing protein</fullName>
    </submittedName>
</protein>
<dbReference type="InterPro" id="IPR025667">
    <property type="entry name" value="SprB_repeat"/>
</dbReference>
<name>A0ABP8CBM7_9FLAO</name>
<dbReference type="InterPro" id="IPR047589">
    <property type="entry name" value="DUF11_rpt"/>
</dbReference>
<dbReference type="NCBIfam" id="TIGR04131">
    <property type="entry name" value="Bac_Flav_CTERM"/>
    <property type="match status" value="1"/>
</dbReference>
<evidence type="ECO:0000313" key="2">
    <source>
        <dbReference type="Proteomes" id="UP001501496"/>
    </source>
</evidence>
<accession>A0ABP8CBM7</accession>
<dbReference type="InterPro" id="IPR026341">
    <property type="entry name" value="T9SS_type_B"/>
</dbReference>
<keyword evidence="2" id="KW-1185">Reference proteome</keyword>
<dbReference type="NCBIfam" id="TIGR01451">
    <property type="entry name" value="B_ant_repeat"/>
    <property type="match status" value="1"/>
</dbReference>
<sequence>MPFNPRFNEDLKGDIQLIGNNILGPDNNAFNDGSVYNHNVDMVYIDIDGDPTTFSSSSANLDIPNPGCYKIIHASLYWSAVTEGTESFTNVKFKGPSGGYNDVVGTVIFDANGTSVDRGDSFPYACYADVTSIVTNLATDLGTYTVANVSSAQGETDLIGNTTGNSAGWSLFIVYEDPTKPGKSITSFDGFSAISTRAGNPSLDIPVSGFRTVPAPAPVRANFAFAALEGDSPIRGDQLLLNNVNLSTADRSASNFFNSSVTQLNALPVSGRNPNSSNTLGFDTGVMVVPNPSNTVIANDAVAATVTLSTTGDTYFPYFYAFAVEIIEPNIVLTKIVEDVAGNDIGGQLVNLGDELNYVIGFQNTGNDNATSLTIRDVLPINIVFDYPSDIVSLPSGVSVQSYNPATREIIFAVDNSIVKENDPVQEIRFKVTVVSTCSLLTDACSNIISNQAFSTYNGTLNPTFTISDDPSYSTNTGCLLTPKATNFLADINCVFEEEVILCGASTVLTAGNGYDQYSWSTSPSGTPVIGTTQSITVTDVGTYYVHNSAIAPCQDTDQVFEVITFGANVTNPLLPLADQVVTCPNDGKELPNFFLCGSNDSRPVQTGITDASSIIWERLDETSCDAVVNQDCANESSSCVWNQVETGPDYLIDTSGQYRLTLNYSGGCFNQFYFNVYENLLVPTATSQDIVCTTPGQITISGVPSGYEYSIDGANYQASNVFSINNAGIYTIYIRQVDVMPNPCIFTVPDIQIRERDFTVSNIITQPYCNGELGNITVAANDARPQYFFSISQGATLVNSVGPIVDNHYDFENLNPGTYTINVSTEDGCIHTEDIEIINPPLLTATSALTKPLTCTDGEITVYPDGGTPPYFYFVNSTTNFQTTPIIDVTASGTFNITVVDSNNCSANTSITVTATEAPDFNVTKTDILCVDDGDAGVISINVTNANGNTLEYSIDNGVTFVNSSVFSGLSAGDYDVIVQYSTSGDVCATTPQRISINAATAISGTATLTTPYTCTTNGEITVSGVTGGTAPYQYSIDGITFQSGLTFSNLTDGSYTVTVRDANNCTLVTAPIIIDALDPPTDLSFSSLALTCPTNTTNVTITTTGGVGTLEYQIIAPSGSVTAYQASNVFSNLTSGTYTFQVRDQNHCVYSESYNITPLPTLNIVGQAISDITCLGSTDGTAQFNISGTTNFTYTINGGSSTVGTSQIDLTGLAAGDYTIIVTDTDTNCQETETISISAPTTALNITLTVSPITCDADGNVVINAVGGWGSYVYTLTLPDNTVLPGQTSNTFSNLSQQGTHIVTVEDAKGCVVTNTFALNTPTAPSATLDVSSNYCYDATTGSNLQVNATGGQAPYEYNINGGPFTSNNTFNNLTPGTYTISVRDSYGCTITLPAETIEAELMFNTVLNKDIDCTTSPDASITGTFSGGYAPFTYAVSFNGGAYSDLGTTTSPFTYTTATDGTYQFQITDSRGCTVESTVSTVNAITLPEITSVTQTQPVLCYGDANAAIQITINNAVGTPDFTINVNNDTTGTDYGTQTSGLPAGTYTITLTDSKSCTDTETIIIAEPNAVSFDLDKIDITCDVNLGSSLGAITVENVSGGTAPFTYYITNNFGDAITGNPYIATTGENHTFTIINFGTYTINVVDDNGCSLSKQIVIASPPSDLDIDVATTVPDCVSGGTAEITAISALGSGDYEFGILEFNTAPYTLNYLAPDTPGGSVRTFTNLIPGVLYSFVVHDRTTNCYFVKTADTPIAQASTLTSTLDPHNVVCIGENNGSVTFTLDNFDSTTSSIDYTIRQAYTNTVISGPINLPVTFGVPETVTTPSTLSLGQYYIAFTENGSGAFNGCQSASAIFEITESSVDLDVSASVDRNANCNTNSGLVSAIATHGTAPYLYQLTTSSTPPLRIDSSWNTASTFNVDANSYFAHVMDANGCIKTTGVIVLPNDPQPIITASLNNQCTVNEGEFEIDVNLTTSGVGPYSYSVDGGAFQTRTAPFTISNLSSGTHTVEVQDSNGCGNMETVLIETPIGITPAVTALPTCLNNDGEITVAGFGGSGSYTYAISPSAGTTLTGNVFSNVPFGTYTITITDLATSCTSDATVTLEPATPVTFTTTVNDVSCNGGSNGTITVNLPASNNNPIYTYEIIAPITVAPQTSNVFTGLAFGNYSVRVHSGRGCFDTQTVSVGEPDLLAVSGTATDFSCAIDNSVNTAILTIAESGGTAPFTYSIDGVNYLSTNTFDIIDTGSVQNINIFVKDANGCIDTNTVAINPLTVITATAVTIATPIDCNGTGSVSINVTGGSGNFSYQMLPSGTVQTSNIFNITAPGDYYFRVNDIDTGCYKETLPFTVNPFNNAEVVLSPTTAVTCFGDLNGAFEINVNDYSGAYNYEVFNSSGVSINGITAANTSINPEVVSGMPAGNLTVVITETESPFCVVSSNVITIDSPTEALTVTATQTSSVTCDNNKGTITAIAHGGWGTYEYELTGTATVAYTTNGTFTNLSAGTYTVNVRDASGCIASDGEILTIPTQINATVTASTNTLSCFGDTNASITASVVTGGEGSNYSYTLNMLSPTVTSSGPQTASTFTNLGVGTYTVTITDGYNCEFTSANIVITEPSPIEASLVKNTSQTCLTGASLTLSASGGTGTYEYSESETFTTILGSFATSTTFSVTDGIYQYYVRDVNGCMSNVSNQIAIDPLPTLMVNLEAENIEINCTGDEIGTIYATAEGGLGNYVYTLQDTSGTAIVPVTQDSPGVFTNLPAGNYQVQVESGDCLATSNQISITEPLAPLTVVYNVENITCPGINNGSIEINANGGTGIIKYAISPRLDQFFETNIFDELAPGVYQAVVQDELGCFVIIDFEVEDATPVMVTIVPNSIMPEVCDGDMDGEFSISISGGNMPYSVAIDDINGTYTTGTTTQTDFDFTNLSGGDHLVFVRDALGCETEWNINFPEAVRIDPEVDLDYGCENNQFTNTVTVTVDESITNPADLDYALNGGAYQTSNVFTNVPSGLNNIIEVRHTNGCIKSTLPFDITDYQPLALALSDGNLNEIVATATGGSGIYDYDVKYEFSSNSEPYGSTNTFIYYESGEYTVTVTDSFGCSVSATRYFEFIDVCITNYFTPNGDGVLDGWGPGCTTNYDDLTFDIFDRYGRKVATLGAGEKWDGKYHGKELPTGDYWYVVKLNDKKDDRSFVGNFTLYR</sequence>
<dbReference type="Pfam" id="PF13585">
    <property type="entry name" value="CHU_C"/>
    <property type="match status" value="1"/>
</dbReference>
<comment type="caution">
    <text evidence="1">The sequence shown here is derived from an EMBL/GenBank/DDBJ whole genome shotgun (WGS) entry which is preliminary data.</text>
</comment>
<dbReference type="EMBL" id="BAABCA010000005">
    <property type="protein sequence ID" value="GAA4237188.1"/>
    <property type="molecule type" value="Genomic_DNA"/>
</dbReference>
<dbReference type="Pfam" id="PF13573">
    <property type="entry name" value="SprB"/>
    <property type="match status" value="8"/>
</dbReference>
<dbReference type="Proteomes" id="UP001501496">
    <property type="component" value="Unassembled WGS sequence"/>
</dbReference>
<dbReference type="Gene3D" id="2.60.40.740">
    <property type="match status" value="1"/>
</dbReference>
<evidence type="ECO:0000313" key="1">
    <source>
        <dbReference type="EMBL" id="GAA4237188.1"/>
    </source>
</evidence>
<gene>
    <name evidence="1" type="ORF">GCM10022291_23350</name>
</gene>
<reference evidence="2" key="1">
    <citation type="journal article" date="2019" name="Int. J. Syst. Evol. Microbiol.">
        <title>The Global Catalogue of Microorganisms (GCM) 10K type strain sequencing project: providing services to taxonomists for standard genome sequencing and annotation.</title>
        <authorList>
            <consortium name="The Broad Institute Genomics Platform"/>
            <consortium name="The Broad Institute Genome Sequencing Center for Infectious Disease"/>
            <person name="Wu L."/>
            <person name="Ma J."/>
        </authorList>
    </citation>
    <scope>NUCLEOTIDE SEQUENCE [LARGE SCALE GENOMIC DNA]</scope>
    <source>
        <strain evidence="2">JCM 17630</strain>
    </source>
</reference>
<organism evidence="1 2">
    <name type="scientific">Postechiella marina</name>
    <dbReference type="NCBI Taxonomy" id="943941"/>
    <lineage>
        <taxon>Bacteria</taxon>
        <taxon>Pseudomonadati</taxon>
        <taxon>Bacteroidota</taxon>
        <taxon>Flavobacteriia</taxon>
        <taxon>Flavobacteriales</taxon>
        <taxon>Flavobacteriaceae</taxon>
        <taxon>Postechiella</taxon>
    </lineage>
</organism>